<protein>
    <submittedName>
        <fullName evidence="1">Uncharacterized protein</fullName>
    </submittedName>
</protein>
<dbReference type="AlphaFoldDB" id="A0AAD6RMP9"/>
<accession>A0AAD6RMP9</accession>
<evidence type="ECO:0000313" key="2">
    <source>
        <dbReference type="Proteomes" id="UP001164929"/>
    </source>
</evidence>
<gene>
    <name evidence="1" type="ORF">NC653_001680</name>
</gene>
<proteinExistence type="predicted"/>
<keyword evidence="2" id="KW-1185">Reference proteome</keyword>
<dbReference type="EMBL" id="JAQIZT010000001">
    <property type="protein sequence ID" value="KAJ7011321.1"/>
    <property type="molecule type" value="Genomic_DNA"/>
</dbReference>
<organism evidence="1 2">
    <name type="scientific">Populus alba x Populus x berolinensis</name>
    <dbReference type="NCBI Taxonomy" id="444605"/>
    <lineage>
        <taxon>Eukaryota</taxon>
        <taxon>Viridiplantae</taxon>
        <taxon>Streptophyta</taxon>
        <taxon>Embryophyta</taxon>
        <taxon>Tracheophyta</taxon>
        <taxon>Spermatophyta</taxon>
        <taxon>Magnoliopsida</taxon>
        <taxon>eudicotyledons</taxon>
        <taxon>Gunneridae</taxon>
        <taxon>Pentapetalae</taxon>
        <taxon>rosids</taxon>
        <taxon>fabids</taxon>
        <taxon>Malpighiales</taxon>
        <taxon>Salicaceae</taxon>
        <taxon>Saliceae</taxon>
        <taxon>Populus</taxon>
    </lineage>
</organism>
<evidence type="ECO:0000313" key="1">
    <source>
        <dbReference type="EMBL" id="KAJ7011321.1"/>
    </source>
</evidence>
<reference evidence="1 2" key="1">
    <citation type="journal article" date="2023" name="Mol. Ecol. Resour.">
        <title>Chromosome-level genome assembly of a triploid poplar Populus alba 'Berolinensis'.</title>
        <authorList>
            <person name="Chen S."/>
            <person name="Yu Y."/>
            <person name="Wang X."/>
            <person name="Wang S."/>
            <person name="Zhang T."/>
            <person name="Zhou Y."/>
            <person name="He R."/>
            <person name="Meng N."/>
            <person name="Wang Y."/>
            <person name="Liu W."/>
            <person name="Liu Z."/>
            <person name="Liu J."/>
            <person name="Guo Q."/>
            <person name="Huang H."/>
            <person name="Sederoff R.R."/>
            <person name="Wang G."/>
            <person name="Qu G."/>
            <person name="Chen S."/>
        </authorList>
    </citation>
    <scope>NUCLEOTIDE SEQUENCE [LARGE SCALE GENOMIC DNA]</scope>
    <source>
        <strain evidence="1">SC-2020</strain>
    </source>
</reference>
<sequence>MTKTIVLIPPPAKGERKQVEREALEEDGEEEIVRVLLGLVVREEAVVDSNIRLWNTTVDPLRLRPPLTVVLGWV</sequence>
<name>A0AAD6RMP9_9ROSI</name>
<comment type="caution">
    <text evidence="1">The sequence shown here is derived from an EMBL/GenBank/DDBJ whole genome shotgun (WGS) entry which is preliminary data.</text>
</comment>
<dbReference type="Proteomes" id="UP001164929">
    <property type="component" value="Chromosome 1"/>
</dbReference>